<protein>
    <submittedName>
        <fullName evidence="7">Precorrin-6y C5,15-methyltransferase (Decarboxylating) subunit CbiE</fullName>
    </submittedName>
</protein>
<sequence length="395" mass="41796">MSDPWLSIIGLGENGLAGLTDASRTALHRAEIIFGGPRHLDLVNAADKGQPWPLPFSIDPVLAARGKKVAVLASGDPFWHGAGGSLAKHLQPGEWTSHPAPSTFALAANHLAWRLEDTLCLGLHAAPFEQLLPLLASNTQVICTLRHGDAPAELANWLTKQGFGGSQLAVMERLGGAHQRVRSAQADGFDLDDIQAPVALAIAAVGHGGLPRASGLADEMFHSDGQITKRPIRALTLSALAPRPGQLLWDIGGGSGSVSVEWCLAAPGARALIFEQRTQRSANINLNAAKFGLTHRISLVVGQAPEILEAQELPDTVFIGGGASQALLDQLWQILPVGTRVVANGVTLETETLLMNAHAQHGGDLMKAEIAEVSPLGSMRGWTRARPVIQWSVTR</sequence>
<gene>
    <name evidence="7" type="primary">cbiE</name>
    <name evidence="7" type="ORF">QPJ95_01345</name>
</gene>
<dbReference type="EMBL" id="CP127247">
    <property type="protein sequence ID" value="WIY25624.1"/>
    <property type="molecule type" value="Genomic_DNA"/>
</dbReference>
<evidence type="ECO:0000256" key="5">
    <source>
        <dbReference type="ARBA" id="ARBA00022691"/>
    </source>
</evidence>
<dbReference type="GO" id="GO:0032259">
    <property type="term" value="P:methylation"/>
    <property type="evidence" value="ECO:0007669"/>
    <property type="project" value="UniProtKB-KW"/>
</dbReference>
<evidence type="ECO:0000256" key="3">
    <source>
        <dbReference type="ARBA" id="ARBA00022603"/>
    </source>
</evidence>
<reference evidence="7 8" key="1">
    <citation type="submission" date="2023-06" db="EMBL/GenBank/DDBJ databases">
        <title>Parasedimentitalea psychrophila sp. nov., a psychrophilic bacterium isolated from deep-sea sediment.</title>
        <authorList>
            <person name="Li A."/>
        </authorList>
    </citation>
    <scope>NUCLEOTIDE SEQUENCE [LARGE SCALE GENOMIC DNA]</scope>
    <source>
        <strain evidence="7 8">QS115</strain>
    </source>
</reference>
<dbReference type="PANTHER" id="PTHR43182:SF1">
    <property type="entry name" value="COBALT-PRECORRIN-7 C(5)-METHYLTRANSFERASE"/>
    <property type="match status" value="1"/>
</dbReference>
<dbReference type="SUPFAM" id="SSF53790">
    <property type="entry name" value="Tetrapyrrole methylase"/>
    <property type="match status" value="1"/>
</dbReference>
<dbReference type="GO" id="GO:0009236">
    <property type="term" value="P:cobalamin biosynthetic process"/>
    <property type="evidence" value="ECO:0007669"/>
    <property type="project" value="UniProtKB-KW"/>
</dbReference>
<dbReference type="InterPro" id="IPR029063">
    <property type="entry name" value="SAM-dependent_MTases_sf"/>
</dbReference>
<keyword evidence="5" id="KW-0949">S-adenosyl-L-methionine</keyword>
<organism evidence="7 8">
    <name type="scientific">Parasedimentitalea psychrophila</name>
    <dbReference type="NCBI Taxonomy" id="2997337"/>
    <lineage>
        <taxon>Bacteria</taxon>
        <taxon>Pseudomonadati</taxon>
        <taxon>Pseudomonadota</taxon>
        <taxon>Alphaproteobacteria</taxon>
        <taxon>Rhodobacterales</taxon>
        <taxon>Paracoccaceae</taxon>
        <taxon>Parasedimentitalea</taxon>
    </lineage>
</organism>
<dbReference type="InterPro" id="IPR006365">
    <property type="entry name" value="Cbl_synth_CobL"/>
</dbReference>
<dbReference type="Gene3D" id="3.40.1010.10">
    <property type="entry name" value="Cobalt-precorrin-4 Transmethylase, Domain 1"/>
    <property type="match status" value="1"/>
</dbReference>
<evidence type="ECO:0000256" key="1">
    <source>
        <dbReference type="ARBA" id="ARBA00004953"/>
    </source>
</evidence>
<proteinExistence type="predicted"/>
<dbReference type="PIRSF" id="PIRSF036428">
    <property type="entry name" value="CobL"/>
    <property type="match status" value="1"/>
</dbReference>
<feature type="domain" description="Tetrapyrrole methylase" evidence="6">
    <location>
        <begin position="6"/>
        <end position="184"/>
    </location>
</feature>
<dbReference type="NCBIfam" id="TIGR02469">
    <property type="entry name" value="CbiT"/>
    <property type="match status" value="1"/>
</dbReference>
<dbReference type="AlphaFoldDB" id="A0A9Y2L2E7"/>
<dbReference type="InterPro" id="IPR050714">
    <property type="entry name" value="Cobalamin_biosynth_MTase"/>
</dbReference>
<evidence type="ECO:0000259" key="6">
    <source>
        <dbReference type="Pfam" id="PF00590"/>
    </source>
</evidence>
<dbReference type="GO" id="GO:0008276">
    <property type="term" value="F:protein methyltransferase activity"/>
    <property type="evidence" value="ECO:0007669"/>
    <property type="project" value="InterPro"/>
</dbReference>
<keyword evidence="4" id="KW-0808">Transferase</keyword>
<evidence type="ECO:0000256" key="2">
    <source>
        <dbReference type="ARBA" id="ARBA00022573"/>
    </source>
</evidence>
<evidence type="ECO:0000256" key="4">
    <source>
        <dbReference type="ARBA" id="ARBA00022679"/>
    </source>
</evidence>
<dbReference type="KEGG" id="ppso:QPJ95_01345"/>
<name>A0A9Y2L2E7_9RHOB</name>
<dbReference type="Gene3D" id="3.40.50.150">
    <property type="entry name" value="Vaccinia Virus protein VP39"/>
    <property type="match status" value="1"/>
</dbReference>
<dbReference type="Proteomes" id="UP001238334">
    <property type="component" value="Chromosome"/>
</dbReference>
<keyword evidence="3" id="KW-0489">Methyltransferase</keyword>
<dbReference type="InterPro" id="IPR000878">
    <property type="entry name" value="4pyrrol_Mease"/>
</dbReference>
<dbReference type="InterPro" id="IPR012818">
    <property type="entry name" value="CbiE"/>
</dbReference>
<comment type="pathway">
    <text evidence="1">Cofactor biosynthesis; adenosylcobalamin biosynthesis.</text>
</comment>
<dbReference type="InterPro" id="IPR014008">
    <property type="entry name" value="Cbl_synth_MTase_CbiT"/>
</dbReference>
<evidence type="ECO:0000313" key="8">
    <source>
        <dbReference type="Proteomes" id="UP001238334"/>
    </source>
</evidence>
<evidence type="ECO:0000313" key="7">
    <source>
        <dbReference type="EMBL" id="WIY25624.1"/>
    </source>
</evidence>
<dbReference type="NCBIfam" id="TIGR02467">
    <property type="entry name" value="CbiE"/>
    <property type="match status" value="1"/>
</dbReference>
<dbReference type="PANTHER" id="PTHR43182">
    <property type="entry name" value="COBALT-PRECORRIN-6B C(15)-METHYLTRANSFERASE (DECARBOXYLATING)"/>
    <property type="match status" value="1"/>
</dbReference>
<dbReference type="RefSeq" id="WP_270918813.1">
    <property type="nucleotide sequence ID" value="NZ_CP127247.1"/>
</dbReference>
<dbReference type="InterPro" id="IPR035996">
    <property type="entry name" value="4pyrrol_Methylase_sf"/>
</dbReference>
<accession>A0A9Y2L2E7</accession>
<dbReference type="SUPFAM" id="SSF53335">
    <property type="entry name" value="S-adenosyl-L-methionine-dependent methyltransferases"/>
    <property type="match status" value="1"/>
</dbReference>
<dbReference type="CDD" id="cd11644">
    <property type="entry name" value="Precorrin-6Y-MT"/>
    <property type="match status" value="1"/>
</dbReference>
<dbReference type="Pfam" id="PF00590">
    <property type="entry name" value="TP_methylase"/>
    <property type="match status" value="1"/>
</dbReference>
<keyword evidence="8" id="KW-1185">Reference proteome</keyword>
<keyword evidence="2" id="KW-0169">Cobalamin biosynthesis</keyword>
<dbReference type="InterPro" id="IPR014777">
    <property type="entry name" value="4pyrrole_Mease_sub1"/>
</dbReference>